<evidence type="ECO:0000313" key="2">
    <source>
        <dbReference type="EMBL" id="CAG7698157.1"/>
    </source>
</evidence>
<evidence type="ECO:0000313" key="3">
    <source>
        <dbReference type="Proteomes" id="UP000708208"/>
    </source>
</evidence>
<accession>A0A8J2JB57</accession>
<comment type="caution">
    <text evidence="2">The sequence shown here is derived from an EMBL/GenBank/DDBJ whole genome shotgun (WGS) entry which is preliminary data.</text>
</comment>
<evidence type="ECO:0000256" key="1">
    <source>
        <dbReference type="SAM" id="MobiDB-lite"/>
    </source>
</evidence>
<dbReference type="AlphaFoldDB" id="A0A8J2JB57"/>
<sequence>MRCAFIPSILNKTTEIVNQSLAKARDELMKSERPKGDNIGEKKQSREAREERSHEGLNRKAPDERVQRP</sequence>
<dbReference type="EMBL" id="CAJVCH010025204">
    <property type="protein sequence ID" value="CAG7698157.1"/>
    <property type="molecule type" value="Genomic_DNA"/>
</dbReference>
<dbReference type="Proteomes" id="UP000708208">
    <property type="component" value="Unassembled WGS sequence"/>
</dbReference>
<proteinExistence type="predicted"/>
<protein>
    <submittedName>
        <fullName evidence="2">Uncharacterized protein</fullName>
    </submittedName>
</protein>
<gene>
    <name evidence="2" type="ORF">AFUS01_LOCUS4072</name>
</gene>
<name>A0A8J2JB57_9HEXA</name>
<keyword evidence="3" id="KW-1185">Reference proteome</keyword>
<organism evidence="2 3">
    <name type="scientific">Allacma fusca</name>
    <dbReference type="NCBI Taxonomy" id="39272"/>
    <lineage>
        <taxon>Eukaryota</taxon>
        <taxon>Metazoa</taxon>
        <taxon>Ecdysozoa</taxon>
        <taxon>Arthropoda</taxon>
        <taxon>Hexapoda</taxon>
        <taxon>Collembola</taxon>
        <taxon>Symphypleona</taxon>
        <taxon>Sminthuridae</taxon>
        <taxon>Allacma</taxon>
    </lineage>
</organism>
<feature type="region of interest" description="Disordered" evidence="1">
    <location>
        <begin position="26"/>
        <end position="69"/>
    </location>
</feature>
<reference evidence="2" key="1">
    <citation type="submission" date="2021-06" db="EMBL/GenBank/DDBJ databases">
        <authorList>
            <person name="Hodson N. C."/>
            <person name="Mongue J. A."/>
            <person name="Jaron S. K."/>
        </authorList>
    </citation>
    <scope>NUCLEOTIDE SEQUENCE</scope>
</reference>